<dbReference type="OrthoDB" id="1931916at2759"/>
<dbReference type="Proteomes" id="UP001085076">
    <property type="component" value="Miscellaneous, Linkage group lg07"/>
</dbReference>
<accession>A0A9D5C4T8</accession>
<dbReference type="AlphaFoldDB" id="A0A9D5C4T8"/>
<proteinExistence type="predicted"/>
<reference evidence="1" key="2">
    <citation type="journal article" date="2022" name="Hortic Res">
        <title>The genome of Dioscorea zingiberensis sheds light on the biosynthesis, origin and evolution of the medicinally important diosgenin saponins.</title>
        <authorList>
            <person name="Li Y."/>
            <person name="Tan C."/>
            <person name="Li Z."/>
            <person name="Guo J."/>
            <person name="Li S."/>
            <person name="Chen X."/>
            <person name="Wang C."/>
            <person name="Dai X."/>
            <person name="Yang H."/>
            <person name="Song W."/>
            <person name="Hou L."/>
            <person name="Xu J."/>
            <person name="Tong Z."/>
            <person name="Xu A."/>
            <person name="Yuan X."/>
            <person name="Wang W."/>
            <person name="Yang Q."/>
            <person name="Chen L."/>
            <person name="Sun Z."/>
            <person name="Wang K."/>
            <person name="Pan B."/>
            <person name="Chen J."/>
            <person name="Bao Y."/>
            <person name="Liu F."/>
            <person name="Qi X."/>
            <person name="Gang D.R."/>
            <person name="Wen J."/>
            <person name="Li J."/>
        </authorList>
    </citation>
    <scope>NUCLEOTIDE SEQUENCE</scope>
    <source>
        <strain evidence="1">Dzin_1.0</strain>
    </source>
</reference>
<name>A0A9D5C4T8_9LILI</name>
<dbReference type="GO" id="GO:0043328">
    <property type="term" value="P:protein transport to vacuole involved in ubiquitin-dependent protein catabolic process via the multivesicular body sorting pathway"/>
    <property type="evidence" value="ECO:0007669"/>
    <property type="project" value="TreeGrafter"/>
</dbReference>
<dbReference type="PANTHER" id="PTHR23030">
    <property type="entry name" value="PCD6 INTERACTING PROTEIN-RELATED"/>
    <property type="match status" value="1"/>
</dbReference>
<organism evidence="1 2">
    <name type="scientific">Dioscorea zingiberensis</name>
    <dbReference type="NCBI Taxonomy" id="325984"/>
    <lineage>
        <taxon>Eukaryota</taxon>
        <taxon>Viridiplantae</taxon>
        <taxon>Streptophyta</taxon>
        <taxon>Embryophyta</taxon>
        <taxon>Tracheophyta</taxon>
        <taxon>Spermatophyta</taxon>
        <taxon>Magnoliopsida</taxon>
        <taxon>Liliopsida</taxon>
        <taxon>Dioscoreales</taxon>
        <taxon>Dioscoreaceae</taxon>
        <taxon>Dioscorea</taxon>
    </lineage>
</organism>
<protein>
    <submittedName>
        <fullName evidence="1">Uncharacterized protein</fullName>
    </submittedName>
</protein>
<keyword evidence="2" id="KW-1185">Reference proteome</keyword>
<dbReference type="EMBL" id="JAGGNH010000007">
    <property type="protein sequence ID" value="KAJ0966716.1"/>
    <property type="molecule type" value="Genomic_DNA"/>
</dbReference>
<gene>
    <name evidence="1" type="ORF">J5N97_023633</name>
</gene>
<dbReference type="PANTHER" id="PTHR23030:SF30">
    <property type="entry name" value="TYROSINE-PROTEIN PHOSPHATASE NON-RECEPTOR TYPE 23"/>
    <property type="match status" value="1"/>
</dbReference>
<sequence length="106" mass="11590">MRVPAASSLTSLPAASLVKPVPMADVLDASKDKLFSTLVPDSSTKTLSKYTEMVDDIIRTQAEKLQQGSEITRVKLREMDLPDSILALEGNFSLPLDLKEDVEGRD</sequence>
<comment type="caution">
    <text evidence="1">The sequence shown here is derived from an EMBL/GenBank/DDBJ whole genome shotgun (WGS) entry which is preliminary data.</text>
</comment>
<evidence type="ECO:0000313" key="1">
    <source>
        <dbReference type="EMBL" id="KAJ0966716.1"/>
    </source>
</evidence>
<evidence type="ECO:0000313" key="2">
    <source>
        <dbReference type="Proteomes" id="UP001085076"/>
    </source>
</evidence>
<dbReference type="GO" id="GO:0005768">
    <property type="term" value="C:endosome"/>
    <property type="evidence" value="ECO:0007669"/>
    <property type="project" value="TreeGrafter"/>
</dbReference>
<reference evidence="1" key="1">
    <citation type="submission" date="2021-03" db="EMBL/GenBank/DDBJ databases">
        <authorList>
            <person name="Li Z."/>
            <person name="Yang C."/>
        </authorList>
    </citation>
    <scope>NUCLEOTIDE SEQUENCE</scope>
    <source>
        <strain evidence="1">Dzin_1.0</strain>
        <tissue evidence="1">Leaf</tissue>
    </source>
</reference>